<reference evidence="2" key="2">
    <citation type="journal article" date="2021" name="PeerJ">
        <title>Extensive microbial diversity within the chicken gut microbiome revealed by metagenomics and culture.</title>
        <authorList>
            <person name="Gilroy R."/>
            <person name="Ravi A."/>
            <person name="Getino M."/>
            <person name="Pursley I."/>
            <person name="Horton D.L."/>
            <person name="Alikhan N.F."/>
            <person name="Baker D."/>
            <person name="Gharbi K."/>
            <person name="Hall N."/>
            <person name="Watson M."/>
            <person name="Adriaenssens E.M."/>
            <person name="Foster-Nyarko E."/>
            <person name="Jarju S."/>
            <person name="Secka A."/>
            <person name="Antonio M."/>
            <person name="Oren A."/>
            <person name="Chaudhuri R.R."/>
            <person name="La Ragione R."/>
            <person name="Hildebrand F."/>
            <person name="Pallen M.J."/>
        </authorList>
    </citation>
    <scope>NUCLEOTIDE SEQUENCE</scope>
    <source>
        <strain evidence="2">CHK180-2868</strain>
    </source>
</reference>
<feature type="transmembrane region" description="Helical" evidence="1">
    <location>
        <begin position="17"/>
        <end position="36"/>
    </location>
</feature>
<keyword evidence="1" id="KW-0472">Membrane</keyword>
<name>A0A9D1D759_9FIRM</name>
<keyword evidence="1" id="KW-1133">Transmembrane helix</keyword>
<evidence type="ECO:0000256" key="1">
    <source>
        <dbReference type="SAM" id="Phobius"/>
    </source>
</evidence>
<sequence length="140" mass="15783">MADVKVRFYPASFTVEAALALSVVFLAIAVLIRHALCVHDMVSGSMILEEMVEKIRFRKDGDEWENVYEAEGMRKGNPRPYLGDYKIDIQLESRQASGTAKAGGWEGQIYMKRFQPETFLRQMEAMLEIGDVMDAGEDGV</sequence>
<dbReference type="EMBL" id="DVGC01000058">
    <property type="protein sequence ID" value="HIR06314.1"/>
    <property type="molecule type" value="Genomic_DNA"/>
</dbReference>
<organism evidence="2 3">
    <name type="scientific">Candidatus Copromonas faecavium</name>
    <name type="common">nom. illeg.</name>
    <dbReference type="NCBI Taxonomy" id="2840740"/>
    <lineage>
        <taxon>Bacteria</taxon>
        <taxon>Bacillati</taxon>
        <taxon>Bacillota</taxon>
        <taxon>Clostridia</taxon>
        <taxon>Lachnospirales</taxon>
        <taxon>Lachnospiraceae</taxon>
        <taxon>Candidatus Copromonas (nom. illeg.)</taxon>
    </lineage>
</organism>
<gene>
    <name evidence="2" type="ORF">IAB28_10185</name>
</gene>
<proteinExistence type="predicted"/>
<evidence type="ECO:0000313" key="3">
    <source>
        <dbReference type="Proteomes" id="UP000824250"/>
    </source>
</evidence>
<dbReference type="AlphaFoldDB" id="A0A9D1D759"/>
<evidence type="ECO:0000313" key="2">
    <source>
        <dbReference type="EMBL" id="HIR06314.1"/>
    </source>
</evidence>
<dbReference type="Proteomes" id="UP000824250">
    <property type="component" value="Unassembled WGS sequence"/>
</dbReference>
<reference evidence="2" key="1">
    <citation type="submission" date="2020-10" db="EMBL/GenBank/DDBJ databases">
        <authorList>
            <person name="Gilroy R."/>
        </authorList>
    </citation>
    <scope>NUCLEOTIDE SEQUENCE</scope>
    <source>
        <strain evidence="2">CHK180-2868</strain>
    </source>
</reference>
<accession>A0A9D1D759</accession>
<keyword evidence="1" id="KW-0812">Transmembrane</keyword>
<protein>
    <submittedName>
        <fullName evidence="2">Uncharacterized protein</fullName>
    </submittedName>
</protein>
<comment type="caution">
    <text evidence="2">The sequence shown here is derived from an EMBL/GenBank/DDBJ whole genome shotgun (WGS) entry which is preliminary data.</text>
</comment>